<dbReference type="GO" id="GO:0005524">
    <property type="term" value="F:ATP binding"/>
    <property type="evidence" value="ECO:0007669"/>
    <property type="project" value="UniProtKB-KW"/>
</dbReference>
<keyword evidence="5" id="KW-0547">Nucleotide-binding</keyword>
<keyword evidence="11" id="KW-1133">Transmembrane helix</keyword>
<name>A0A078MLS6_9MICC</name>
<feature type="region of interest" description="Disordered" evidence="10">
    <location>
        <begin position="371"/>
        <end position="405"/>
    </location>
</feature>
<dbReference type="GO" id="GO:0016020">
    <property type="term" value="C:membrane"/>
    <property type="evidence" value="ECO:0007669"/>
    <property type="project" value="InterPro"/>
</dbReference>
<feature type="compositionally biased region" description="Low complexity" evidence="10">
    <location>
        <begin position="1"/>
        <end position="23"/>
    </location>
</feature>
<accession>A0A078MLS6</accession>
<dbReference type="CDD" id="cd16917">
    <property type="entry name" value="HATPase_UhpB-NarQ-NarX-like"/>
    <property type="match status" value="1"/>
</dbReference>
<evidence type="ECO:0000256" key="11">
    <source>
        <dbReference type="SAM" id="Phobius"/>
    </source>
</evidence>
<dbReference type="InterPro" id="IPR050482">
    <property type="entry name" value="Sensor_HK_TwoCompSys"/>
</dbReference>
<dbReference type="EC" id="2.7.13.3" evidence="2"/>
<feature type="transmembrane region" description="Helical" evidence="11">
    <location>
        <begin position="161"/>
        <end position="180"/>
    </location>
</feature>
<dbReference type="PANTHER" id="PTHR24421">
    <property type="entry name" value="NITRATE/NITRITE SENSOR PROTEIN NARX-RELATED"/>
    <property type="match status" value="1"/>
</dbReference>
<feature type="coiled-coil region" evidence="9">
    <location>
        <begin position="179"/>
        <end position="229"/>
    </location>
</feature>
<comment type="catalytic activity">
    <reaction evidence="1">
        <text>ATP + protein L-histidine = ADP + protein N-phospho-L-histidine.</text>
        <dbReference type="EC" id="2.7.13.3"/>
    </reaction>
</comment>
<evidence type="ECO:0000256" key="7">
    <source>
        <dbReference type="ARBA" id="ARBA00022840"/>
    </source>
</evidence>
<dbReference type="PANTHER" id="PTHR24421:SF10">
    <property type="entry name" value="NITRATE_NITRITE SENSOR PROTEIN NARQ"/>
    <property type="match status" value="1"/>
</dbReference>
<gene>
    <name evidence="13" type="primary">narX_1</name>
    <name evidence="13" type="ORF">BN1051_01573</name>
</gene>
<protein>
    <recommendedName>
        <fullName evidence="2">histidine kinase</fullName>
        <ecNumber evidence="2">2.7.13.3</ecNumber>
    </recommendedName>
</protein>
<feature type="domain" description="Signal transduction histidine kinase subgroup 3 dimerisation and phosphoacceptor" evidence="12">
    <location>
        <begin position="221"/>
        <end position="284"/>
    </location>
</feature>
<dbReference type="Pfam" id="PF07730">
    <property type="entry name" value="HisKA_3"/>
    <property type="match status" value="1"/>
</dbReference>
<keyword evidence="9" id="KW-0175">Coiled coil</keyword>
<keyword evidence="8" id="KW-0902">Two-component regulatory system</keyword>
<dbReference type="Gene3D" id="3.30.565.10">
    <property type="entry name" value="Histidine kinase-like ATPase, C-terminal domain"/>
    <property type="match status" value="1"/>
</dbReference>
<keyword evidence="4" id="KW-0808">Transferase</keyword>
<organism evidence="13">
    <name type="scientific">Arthrobacter saudimassiliensis</name>
    <dbReference type="NCBI Taxonomy" id="1461584"/>
    <lineage>
        <taxon>Bacteria</taxon>
        <taxon>Bacillati</taxon>
        <taxon>Actinomycetota</taxon>
        <taxon>Actinomycetes</taxon>
        <taxon>Micrococcales</taxon>
        <taxon>Micrococcaceae</taxon>
        <taxon>Arthrobacter</taxon>
    </lineage>
</organism>
<dbReference type="AlphaFoldDB" id="A0A078MLS6"/>
<keyword evidence="7" id="KW-0067">ATP-binding</keyword>
<evidence type="ECO:0000256" key="5">
    <source>
        <dbReference type="ARBA" id="ARBA00022741"/>
    </source>
</evidence>
<feature type="transmembrane region" description="Helical" evidence="11">
    <location>
        <begin position="100"/>
        <end position="123"/>
    </location>
</feature>
<keyword evidence="3" id="KW-0597">Phosphoprotein</keyword>
<keyword evidence="11" id="KW-0812">Transmembrane</keyword>
<keyword evidence="11" id="KW-0472">Membrane</keyword>
<evidence type="ECO:0000313" key="13">
    <source>
        <dbReference type="EMBL" id="CEA08233.1"/>
    </source>
</evidence>
<dbReference type="PATRIC" id="fig|1461584.3.peg.1561"/>
<reference evidence="13" key="1">
    <citation type="submission" date="2014-07" db="EMBL/GenBank/DDBJ databases">
        <authorList>
            <person name="Urmite Genomes Urmite Genomes"/>
        </authorList>
    </citation>
    <scope>NUCLEOTIDE SEQUENCE</scope>
    <source>
        <strain evidence="13">11W110_air</strain>
    </source>
</reference>
<evidence type="ECO:0000259" key="12">
    <source>
        <dbReference type="Pfam" id="PF07730"/>
    </source>
</evidence>
<dbReference type="Gene3D" id="1.20.5.1930">
    <property type="match status" value="1"/>
</dbReference>
<evidence type="ECO:0000256" key="4">
    <source>
        <dbReference type="ARBA" id="ARBA00022679"/>
    </source>
</evidence>
<evidence type="ECO:0000256" key="9">
    <source>
        <dbReference type="SAM" id="Coils"/>
    </source>
</evidence>
<evidence type="ECO:0000256" key="8">
    <source>
        <dbReference type="ARBA" id="ARBA00023012"/>
    </source>
</evidence>
<sequence length="456" mass="46466">MPSASSAPPAGSAVPAAGSAVPADRSPAPRIRPGGVVAAAGYCAAGAVLMLLQANVATFLPGAGLPGPPWDWFAYLLLGCIGLLFRSANVPLMLALTVPAAVLCLLADAGVAGFLLAFEAIYSGILYGRPRLSRIVVRVAQALAAILVVVVAASYRDVETTVLATVQALVVFLMPVWWAGDLRAQRDHTEDARARAEAERRDALHAREVAALKLELAVTEERARMARELHDSIAGHLSAIALQSGAAAAAADPALTSRVLGQVRAESLRALEQMRSMIDVLESRDGRGLPVSGQADLADLAGSAAAAGTPVRITGGQALPDQAPAALRSGVFRIVQEALTNCIRHAPGREVLVRLGTDDGGALLLEVANSLAPDAPDPRRGAEPQPDPGPGEGGNAGEDAAGADAGGAGAAVGINAGSGIRNMKLRAARLGGTLTAGAEDGLWRVAARLPLTEGPQ</sequence>
<evidence type="ECO:0000256" key="6">
    <source>
        <dbReference type="ARBA" id="ARBA00022777"/>
    </source>
</evidence>
<dbReference type="InterPro" id="IPR036890">
    <property type="entry name" value="HATPase_C_sf"/>
</dbReference>
<evidence type="ECO:0000256" key="10">
    <source>
        <dbReference type="SAM" id="MobiDB-lite"/>
    </source>
</evidence>
<dbReference type="EMBL" id="LN483070">
    <property type="protein sequence ID" value="CEA08233.1"/>
    <property type="molecule type" value="Genomic_DNA"/>
</dbReference>
<evidence type="ECO:0000256" key="1">
    <source>
        <dbReference type="ARBA" id="ARBA00000085"/>
    </source>
</evidence>
<evidence type="ECO:0000256" key="3">
    <source>
        <dbReference type="ARBA" id="ARBA00022553"/>
    </source>
</evidence>
<dbReference type="InterPro" id="IPR011712">
    <property type="entry name" value="Sig_transdc_His_kin_sub3_dim/P"/>
</dbReference>
<feature type="transmembrane region" description="Helical" evidence="11">
    <location>
        <begin position="36"/>
        <end position="60"/>
    </location>
</feature>
<feature type="transmembrane region" description="Helical" evidence="11">
    <location>
        <begin position="135"/>
        <end position="155"/>
    </location>
</feature>
<proteinExistence type="predicted"/>
<dbReference type="GO" id="GO:0000155">
    <property type="term" value="F:phosphorelay sensor kinase activity"/>
    <property type="evidence" value="ECO:0007669"/>
    <property type="project" value="InterPro"/>
</dbReference>
<evidence type="ECO:0000256" key="2">
    <source>
        <dbReference type="ARBA" id="ARBA00012438"/>
    </source>
</evidence>
<feature type="region of interest" description="Disordered" evidence="10">
    <location>
        <begin position="1"/>
        <end position="26"/>
    </location>
</feature>
<feature type="transmembrane region" description="Helical" evidence="11">
    <location>
        <begin position="72"/>
        <end position="94"/>
    </location>
</feature>
<keyword evidence="6" id="KW-0418">Kinase</keyword>
<dbReference type="GO" id="GO:0046983">
    <property type="term" value="F:protein dimerization activity"/>
    <property type="evidence" value="ECO:0007669"/>
    <property type="project" value="InterPro"/>
</dbReference>